<dbReference type="Pfam" id="PF00589">
    <property type="entry name" value="Phage_integrase"/>
    <property type="match status" value="1"/>
</dbReference>
<dbReference type="PROSITE" id="PS51898">
    <property type="entry name" value="TYR_RECOMBINASE"/>
    <property type="match status" value="1"/>
</dbReference>
<evidence type="ECO:0000256" key="1">
    <source>
        <dbReference type="ARBA" id="ARBA00023172"/>
    </source>
</evidence>
<feature type="domain" description="Tyr recombinase" evidence="2">
    <location>
        <begin position="7"/>
        <end position="194"/>
    </location>
</feature>
<dbReference type="Proteomes" id="UP000003233">
    <property type="component" value="Unassembled WGS sequence"/>
</dbReference>
<evidence type="ECO:0000313" key="3">
    <source>
        <dbReference type="EMBL" id="EHO77203.1"/>
    </source>
</evidence>
<gene>
    <name evidence="3" type="ORF">HMPREF0402_03507</name>
</gene>
<dbReference type="SUPFAM" id="SSF56349">
    <property type="entry name" value="DNA breaking-rejoining enzymes"/>
    <property type="match status" value="1"/>
</dbReference>
<comment type="caution">
    <text evidence="3">The sequence shown here is derived from an EMBL/GenBank/DDBJ whole genome shotgun (WGS) entry which is preliminary data.</text>
</comment>
<dbReference type="CDD" id="cd01192">
    <property type="entry name" value="INT_C_like_3"/>
    <property type="match status" value="1"/>
</dbReference>
<accession>H1PYL4</accession>
<dbReference type="InterPro" id="IPR011010">
    <property type="entry name" value="DNA_brk_join_enz"/>
</dbReference>
<dbReference type="InterPro" id="IPR002104">
    <property type="entry name" value="Integrase_catalytic"/>
</dbReference>
<dbReference type="BioCyc" id="FSP457404-HMP:GTSQ-3562-MONOMER"/>
<organism evidence="3 4">
    <name type="scientific">Fusobacterium ulcerans 12-1B</name>
    <dbReference type="NCBI Taxonomy" id="457404"/>
    <lineage>
        <taxon>Bacteria</taxon>
        <taxon>Fusobacteriati</taxon>
        <taxon>Fusobacteriota</taxon>
        <taxon>Fusobacteriia</taxon>
        <taxon>Fusobacteriales</taxon>
        <taxon>Fusobacteriaceae</taxon>
        <taxon>Fusobacterium</taxon>
    </lineage>
</organism>
<sequence>MKSNRGQEVFYIKKKDLTKIRNYFFRKEKFVILALINVGINVALRISDLGNLKFEDITKEWKVKIKEKKTGKYKYIKLNAICKNNINQLKVIYNDRGILPTGYIFKSLNREYLKKGIDKSLNTSSVSKYFVKARIDLKIPYAIGTHSLRKTWGYNVYRRTKDIAPIMKVLNHSSASQTLKYIGIDQEEIDSIYDKFNF</sequence>
<dbReference type="AlphaFoldDB" id="H1PYL4"/>
<dbReference type="Gene3D" id="1.10.443.10">
    <property type="entry name" value="Intergrase catalytic core"/>
    <property type="match status" value="1"/>
</dbReference>
<dbReference type="RefSeq" id="WP_008699461.1">
    <property type="nucleotide sequence ID" value="NZ_KE161012.1"/>
</dbReference>
<dbReference type="GO" id="GO:0006310">
    <property type="term" value="P:DNA recombination"/>
    <property type="evidence" value="ECO:0007669"/>
    <property type="project" value="UniProtKB-KW"/>
</dbReference>
<keyword evidence="4" id="KW-1185">Reference proteome</keyword>
<dbReference type="PATRIC" id="fig|457404.5.peg.3516"/>
<name>H1PYL4_9FUSO</name>
<dbReference type="HOGENOM" id="CLU_027562_33_1_0"/>
<protein>
    <recommendedName>
        <fullName evidence="2">Tyr recombinase domain-containing protein</fullName>
    </recommendedName>
</protein>
<dbReference type="InterPro" id="IPR013762">
    <property type="entry name" value="Integrase-like_cat_sf"/>
</dbReference>
<dbReference type="GO" id="GO:0003677">
    <property type="term" value="F:DNA binding"/>
    <property type="evidence" value="ECO:0007669"/>
    <property type="project" value="InterPro"/>
</dbReference>
<evidence type="ECO:0000313" key="4">
    <source>
        <dbReference type="Proteomes" id="UP000003233"/>
    </source>
</evidence>
<keyword evidence="1" id="KW-0233">DNA recombination</keyword>
<evidence type="ECO:0000259" key="2">
    <source>
        <dbReference type="PROSITE" id="PS51898"/>
    </source>
</evidence>
<dbReference type="EMBL" id="AGWJ02000035">
    <property type="protein sequence ID" value="EHO77203.1"/>
    <property type="molecule type" value="Genomic_DNA"/>
</dbReference>
<dbReference type="GO" id="GO:0015074">
    <property type="term" value="P:DNA integration"/>
    <property type="evidence" value="ECO:0007669"/>
    <property type="project" value="InterPro"/>
</dbReference>
<proteinExistence type="predicted"/>
<reference evidence="3 4" key="1">
    <citation type="submission" date="2012-07" db="EMBL/GenBank/DDBJ databases">
        <title>The Genome Sequence of Fusobacterium ulcerans 12_1B.</title>
        <authorList>
            <consortium name="The Broad Institute Genome Sequencing Platform"/>
            <person name="Earl A."/>
            <person name="Ward D."/>
            <person name="Feldgarden M."/>
            <person name="Gevers D."/>
            <person name="Strauss J."/>
            <person name="Ambrose C.E."/>
            <person name="Allen-Vercoe E."/>
            <person name="Walker B."/>
            <person name="Young S.K."/>
            <person name="Zeng Q."/>
            <person name="Gargeya S."/>
            <person name="Fitzgerald M."/>
            <person name="Haas B."/>
            <person name="Abouelleil A."/>
            <person name="Alvarado L."/>
            <person name="Arachchi H.M."/>
            <person name="Berlin A.M."/>
            <person name="Chapman S.B."/>
            <person name="Goldberg J."/>
            <person name="Griggs A."/>
            <person name="Gujja S."/>
            <person name="Hansen M."/>
            <person name="Howarth C."/>
            <person name="Imamovic A."/>
            <person name="Larimer J."/>
            <person name="McCowen C."/>
            <person name="Montmayeur A."/>
            <person name="Murphy C."/>
            <person name="Neiman D."/>
            <person name="Pearson M."/>
            <person name="Priest M."/>
            <person name="Roberts A."/>
            <person name="Saif S."/>
            <person name="Shea T."/>
            <person name="Sisk P."/>
            <person name="Sykes S."/>
            <person name="Wortman J."/>
            <person name="Nusbaum C."/>
            <person name="Birren B."/>
        </authorList>
    </citation>
    <scope>NUCLEOTIDE SEQUENCE [LARGE SCALE GENOMIC DNA]</scope>
    <source>
        <strain evidence="3 4">12_1B</strain>
    </source>
</reference>